<dbReference type="InterPro" id="IPR000515">
    <property type="entry name" value="MetI-like"/>
</dbReference>
<dbReference type="AlphaFoldDB" id="A0A1G4WYM5"/>
<dbReference type="GO" id="GO:0055085">
    <property type="term" value="P:transmembrane transport"/>
    <property type="evidence" value="ECO:0007669"/>
    <property type="project" value="InterPro"/>
</dbReference>
<feature type="transmembrane region" description="Helical" evidence="8">
    <location>
        <begin position="63"/>
        <end position="87"/>
    </location>
</feature>
<evidence type="ECO:0000313" key="11">
    <source>
        <dbReference type="Proteomes" id="UP000199707"/>
    </source>
</evidence>
<sequence length="273" mass="29585">MTKHRSHWLAGGVTILVLLLLYLPIIMVFLNSFNADPNLAGWGGFTTRWFSEVLQDQRIRDDFITSLTIALATTVLSLLIAITASLWMRSASPRGRAILDITTVMRLVLPEIVVAVGLFVLFRWLDFPLGRTTVIIGHTVFLSAYATVVLQARVATIGTSLEAAAADLGATPWRAFRRVTLPQLYPAIAVAGLLVFTFSLDDLITSQFLGGGSVETLPVLLLGLIRHQVTPSVNAVGSILILLTLLTFLCALALVGVRTLSNLSSSRTESEEA</sequence>
<evidence type="ECO:0000256" key="7">
    <source>
        <dbReference type="ARBA" id="ARBA00023136"/>
    </source>
</evidence>
<dbReference type="Pfam" id="PF00528">
    <property type="entry name" value="BPD_transp_1"/>
    <property type="match status" value="1"/>
</dbReference>
<gene>
    <name evidence="10" type="ORF">SAMN02799620_05335</name>
</gene>
<evidence type="ECO:0000256" key="5">
    <source>
        <dbReference type="ARBA" id="ARBA00022692"/>
    </source>
</evidence>
<evidence type="ECO:0000256" key="4">
    <source>
        <dbReference type="ARBA" id="ARBA00022475"/>
    </source>
</evidence>
<reference evidence="11" key="1">
    <citation type="submission" date="2016-10" db="EMBL/GenBank/DDBJ databases">
        <authorList>
            <person name="Varghese N."/>
            <person name="Submissions S."/>
        </authorList>
    </citation>
    <scope>NUCLEOTIDE SEQUENCE [LARGE SCALE GENOMIC DNA]</scope>
    <source>
        <strain evidence="11">UNC267MFSha1.1M11</strain>
    </source>
</reference>
<evidence type="ECO:0000256" key="2">
    <source>
        <dbReference type="ARBA" id="ARBA00007069"/>
    </source>
</evidence>
<dbReference type="PANTHER" id="PTHR43848:SF2">
    <property type="entry name" value="PUTRESCINE TRANSPORT SYSTEM PERMEASE PROTEIN POTI"/>
    <property type="match status" value="1"/>
</dbReference>
<feature type="transmembrane region" description="Helical" evidence="8">
    <location>
        <begin position="131"/>
        <end position="150"/>
    </location>
</feature>
<dbReference type="CDD" id="cd06261">
    <property type="entry name" value="TM_PBP2"/>
    <property type="match status" value="1"/>
</dbReference>
<evidence type="ECO:0000313" key="10">
    <source>
        <dbReference type="EMBL" id="SCX31420.1"/>
    </source>
</evidence>
<dbReference type="InterPro" id="IPR051789">
    <property type="entry name" value="Bact_Polyamine_Transport"/>
</dbReference>
<protein>
    <submittedName>
        <fullName evidence="10">Spermidine/putrescine transport system permease protein</fullName>
    </submittedName>
</protein>
<feature type="transmembrane region" description="Helical" evidence="8">
    <location>
        <begin position="184"/>
        <end position="200"/>
    </location>
</feature>
<evidence type="ECO:0000256" key="8">
    <source>
        <dbReference type="RuleBase" id="RU363032"/>
    </source>
</evidence>
<feature type="transmembrane region" description="Helical" evidence="8">
    <location>
        <begin position="7"/>
        <end position="30"/>
    </location>
</feature>
<keyword evidence="7 8" id="KW-0472">Membrane</keyword>
<keyword evidence="4" id="KW-1003">Cell membrane</keyword>
<dbReference type="PANTHER" id="PTHR43848">
    <property type="entry name" value="PUTRESCINE TRANSPORT SYSTEM PERMEASE PROTEIN POTI"/>
    <property type="match status" value="1"/>
</dbReference>
<feature type="transmembrane region" description="Helical" evidence="8">
    <location>
        <begin position="235"/>
        <end position="257"/>
    </location>
</feature>
<dbReference type="EMBL" id="FMUB01000013">
    <property type="protein sequence ID" value="SCX31420.1"/>
    <property type="molecule type" value="Genomic_DNA"/>
</dbReference>
<dbReference type="STRING" id="1502745.SAMN02799620_05335"/>
<keyword evidence="5 8" id="KW-0812">Transmembrane</keyword>
<dbReference type="Proteomes" id="UP000199707">
    <property type="component" value="Unassembled WGS sequence"/>
</dbReference>
<dbReference type="PROSITE" id="PS50928">
    <property type="entry name" value="ABC_TM1"/>
    <property type="match status" value="1"/>
</dbReference>
<keyword evidence="6 8" id="KW-1133">Transmembrane helix</keyword>
<dbReference type="SUPFAM" id="SSF161098">
    <property type="entry name" value="MetI-like"/>
    <property type="match status" value="1"/>
</dbReference>
<evidence type="ECO:0000259" key="9">
    <source>
        <dbReference type="PROSITE" id="PS50928"/>
    </source>
</evidence>
<dbReference type="InterPro" id="IPR035906">
    <property type="entry name" value="MetI-like_sf"/>
</dbReference>
<evidence type="ECO:0000256" key="3">
    <source>
        <dbReference type="ARBA" id="ARBA00022448"/>
    </source>
</evidence>
<accession>A0A1G4WYM5</accession>
<dbReference type="GO" id="GO:0005886">
    <property type="term" value="C:plasma membrane"/>
    <property type="evidence" value="ECO:0007669"/>
    <property type="project" value="UniProtKB-SubCell"/>
</dbReference>
<comment type="subcellular location">
    <subcellularLocation>
        <location evidence="1 8">Cell membrane</location>
        <topology evidence="1 8">Multi-pass membrane protein</topology>
    </subcellularLocation>
</comment>
<proteinExistence type="inferred from homology"/>
<evidence type="ECO:0000256" key="6">
    <source>
        <dbReference type="ARBA" id="ARBA00022989"/>
    </source>
</evidence>
<comment type="similarity">
    <text evidence="2">Belongs to the binding-protein-dependent transport system permease family. CysTW subfamily.</text>
</comment>
<name>A0A1G4WYM5_9MYCO</name>
<keyword evidence="3 8" id="KW-0813">Transport</keyword>
<organism evidence="10 11">
    <name type="scientific">Mycolicibacterium fluoranthenivorans</name>
    <dbReference type="NCBI Taxonomy" id="258505"/>
    <lineage>
        <taxon>Bacteria</taxon>
        <taxon>Bacillati</taxon>
        <taxon>Actinomycetota</taxon>
        <taxon>Actinomycetes</taxon>
        <taxon>Mycobacteriales</taxon>
        <taxon>Mycobacteriaceae</taxon>
        <taxon>Mycolicibacterium</taxon>
    </lineage>
</organism>
<dbReference type="Gene3D" id="1.10.3720.10">
    <property type="entry name" value="MetI-like"/>
    <property type="match status" value="1"/>
</dbReference>
<feature type="transmembrane region" description="Helical" evidence="8">
    <location>
        <begin position="107"/>
        <end position="125"/>
    </location>
</feature>
<feature type="domain" description="ABC transmembrane type-1" evidence="9">
    <location>
        <begin position="63"/>
        <end position="251"/>
    </location>
</feature>
<evidence type="ECO:0000256" key="1">
    <source>
        <dbReference type="ARBA" id="ARBA00004651"/>
    </source>
</evidence>